<reference evidence="2 3" key="1">
    <citation type="submission" date="2024-10" db="EMBL/GenBank/DDBJ databases">
        <title>The Natural Products Discovery Center: Release of the First 8490 Sequenced Strains for Exploring Actinobacteria Biosynthetic Diversity.</title>
        <authorList>
            <person name="Kalkreuter E."/>
            <person name="Kautsar S.A."/>
            <person name="Yang D."/>
            <person name="Bader C.D."/>
            <person name="Teijaro C.N."/>
            <person name="Fluegel L."/>
            <person name="Davis C.M."/>
            <person name="Simpson J.R."/>
            <person name="Lauterbach L."/>
            <person name="Steele A.D."/>
            <person name="Gui C."/>
            <person name="Meng S."/>
            <person name="Li G."/>
            <person name="Viehrig K."/>
            <person name="Ye F."/>
            <person name="Su P."/>
            <person name="Kiefer A.F."/>
            <person name="Nichols A."/>
            <person name="Cepeda A.J."/>
            <person name="Yan W."/>
            <person name="Fan B."/>
            <person name="Jiang Y."/>
            <person name="Adhikari A."/>
            <person name="Zheng C.-J."/>
            <person name="Schuster L."/>
            <person name="Cowan T.M."/>
            <person name="Smanski M.J."/>
            <person name="Chevrette M.G."/>
            <person name="De Carvalho L.P.S."/>
            <person name="Shen B."/>
        </authorList>
    </citation>
    <scope>NUCLEOTIDE SEQUENCE [LARGE SCALE GENOMIC DNA]</scope>
    <source>
        <strain evidence="2 3">NPDC007066</strain>
    </source>
</reference>
<feature type="transmembrane region" description="Helical" evidence="1">
    <location>
        <begin position="136"/>
        <end position="152"/>
    </location>
</feature>
<feature type="transmembrane region" description="Helical" evidence="1">
    <location>
        <begin position="94"/>
        <end position="116"/>
    </location>
</feature>
<comment type="caution">
    <text evidence="2">The sequence shown here is derived from an EMBL/GenBank/DDBJ whole genome shotgun (WGS) entry which is preliminary data.</text>
</comment>
<sequence>MNTTAPRRTQVLSLLAVAPLLALLMFRLRDVFRDEVAAALPDATEQEVSLGTWAAVAAGSVLNVLVYTAGVLLIAAATAGLCRGLGCDVEFRRLRHLVGGVFALYLVARTVVLVALTFTPVPSASLMDWSTRPDPGLLLLALATGWVLRKAAPELGALRVAGCAIAPPLLLALAQIAL</sequence>
<feature type="transmembrane region" description="Helical" evidence="1">
    <location>
        <begin position="53"/>
        <end position="82"/>
    </location>
</feature>
<protein>
    <recommendedName>
        <fullName evidence="4">Yip1 domain-containing protein</fullName>
    </recommendedName>
</protein>
<accession>A0ABW6LEZ2</accession>
<dbReference type="Proteomes" id="UP001601288">
    <property type="component" value="Unassembled WGS sequence"/>
</dbReference>
<name>A0ABW6LEZ2_9ACTN</name>
<evidence type="ECO:0008006" key="4">
    <source>
        <dbReference type="Google" id="ProtNLM"/>
    </source>
</evidence>
<keyword evidence="1" id="KW-1133">Transmembrane helix</keyword>
<gene>
    <name evidence="2" type="ORF">ACFYM3_17140</name>
</gene>
<keyword evidence="1" id="KW-0472">Membrane</keyword>
<proteinExistence type="predicted"/>
<dbReference type="RefSeq" id="WP_358279188.1">
    <property type="nucleotide sequence ID" value="NZ_JBEYGJ010000004.1"/>
</dbReference>
<dbReference type="EMBL" id="JBIAFP010000009">
    <property type="protein sequence ID" value="MFE9226329.1"/>
    <property type="molecule type" value="Genomic_DNA"/>
</dbReference>
<evidence type="ECO:0000313" key="2">
    <source>
        <dbReference type="EMBL" id="MFE9226329.1"/>
    </source>
</evidence>
<evidence type="ECO:0000313" key="3">
    <source>
        <dbReference type="Proteomes" id="UP001601288"/>
    </source>
</evidence>
<keyword evidence="3" id="KW-1185">Reference proteome</keyword>
<organism evidence="2 3">
    <name type="scientific">Streptomyces massasporeus</name>
    <dbReference type="NCBI Taxonomy" id="67324"/>
    <lineage>
        <taxon>Bacteria</taxon>
        <taxon>Bacillati</taxon>
        <taxon>Actinomycetota</taxon>
        <taxon>Actinomycetes</taxon>
        <taxon>Kitasatosporales</taxon>
        <taxon>Streptomycetaceae</taxon>
        <taxon>Streptomyces</taxon>
    </lineage>
</organism>
<keyword evidence="1" id="KW-0812">Transmembrane</keyword>
<feature type="transmembrane region" description="Helical" evidence="1">
    <location>
        <begin position="157"/>
        <end position="177"/>
    </location>
</feature>
<evidence type="ECO:0000256" key="1">
    <source>
        <dbReference type="SAM" id="Phobius"/>
    </source>
</evidence>